<dbReference type="Pfam" id="PF06985">
    <property type="entry name" value="HET"/>
    <property type="match status" value="1"/>
</dbReference>
<dbReference type="Proteomes" id="UP000799438">
    <property type="component" value="Unassembled WGS sequence"/>
</dbReference>
<evidence type="ECO:0000259" key="1">
    <source>
        <dbReference type="Pfam" id="PF06985"/>
    </source>
</evidence>
<dbReference type="OrthoDB" id="5347061at2759"/>
<name>A0A6A6BJT1_9PEZI</name>
<dbReference type="GeneID" id="54293407"/>
<organism evidence="2 3">
    <name type="scientific">Aplosporella prunicola CBS 121167</name>
    <dbReference type="NCBI Taxonomy" id="1176127"/>
    <lineage>
        <taxon>Eukaryota</taxon>
        <taxon>Fungi</taxon>
        <taxon>Dikarya</taxon>
        <taxon>Ascomycota</taxon>
        <taxon>Pezizomycotina</taxon>
        <taxon>Dothideomycetes</taxon>
        <taxon>Dothideomycetes incertae sedis</taxon>
        <taxon>Botryosphaeriales</taxon>
        <taxon>Aplosporellaceae</taxon>
        <taxon>Aplosporella</taxon>
    </lineage>
</organism>
<dbReference type="InterPro" id="IPR010730">
    <property type="entry name" value="HET"/>
</dbReference>
<dbReference type="RefSeq" id="XP_033400091.1">
    <property type="nucleotide sequence ID" value="XM_033535911.1"/>
</dbReference>
<protein>
    <recommendedName>
        <fullName evidence="1">Heterokaryon incompatibility domain-containing protein</fullName>
    </recommendedName>
</protein>
<feature type="non-terminal residue" evidence="2">
    <location>
        <position position="322"/>
    </location>
</feature>
<feature type="non-terminal residue" evidence="2">
    <location>
        <position position="1"/>
    </location>
</feature>
<dbReference type="AlphaFoldDB" id="A0A6A6BJT1"/>
<dbReference type="EMBL" id="ML995479">
    <property type="protein sequence ID" value="KAF2144379.1"/>
    <property type="molecule type" value="Genomic_DNA"/>
</dbReference>
<reference evidence="2" key="1">
    <citation type="journal article" date="2020" name="Stud. Mycol.">
        <title>101 Dothideomycetes genomes: a test case for predicting lifestyles and emergence of pathogens.</title>
        <authorList>
            <person name="Haridas S."/>
            <person name="Albert R."/>
            <person name="Binder M."/>
            <person name="Bloem J."/>
            <person name="Labutti K."/>
            <person name="Salamov A."/>
            <person name="Andreopoulos B."/>
            <person name="Baker S."/>
            <person name="Barry K."/>
            <person name="Bills G."/>
            <person name="Bluhm B."/>
            <person name="Cannon C."/>
            <person name="Castanera R."/>
            <person name="Culley D."/>
            <person name="Daum C."/>
            <person name="Ezra D."/>
            <person name="Gonzalez J."/>
            <person name="Henrissat B."/>
            <person name="Kuo A."/>
            <person name="Liang C."/>
            <person name="Lipzen A."/>
            <person name="Lutzoni F."/>
            <person name="Magnuson J."/>
            <person name="Mondo S."/>
            <person name="Nolan M."/>
            <person name="Ohm R."/>
            <person name="Pangilinan J."/>
            <person name="Park H.-J."/>
            <person name="Ramirez L."/>
            <person name="Alfaro M."/>
            <person name="Sun H."/>
            <person name="Tritt A."/>
            <person name="Yoshinaga Y."/>
            <person name="Zwiers L.-H."/>
            <person name="Turgeon B."/>
            <person name="Goodwin S."/>
            <person name="Spatafora J."/>
            <person name="Crous P."/>
            <person name="Grigoriev I."/>
        </authorList>
    </citation>
    <scope>NUCLEOTIDE SEQUENCE</scope>
    <source>
        <strain evidence="2">CBS 121167</strain>
    </source>
</reference>
<evidence type="ECO:0000313" key="2">
    <source>
        <dbReference type="EMBL" id="KAF2144379.1"/>
    </source>
</evidence>
<evidence type="ECO:0000313" key="3">
    <source>
        <dbReference type="Proteomes" id="UP000799438"/>
    </source>
</evidence>
<sequence>VLGRHVDPDPKSSQTLCKLNEWFHNCVTNHASTCQSVSAKQLPTRVINVGSREGHSKLFLYETKGESGQYAVLSHCWGGVRHFVTTTTNLDQRKRGFTLNELPQNFQDAVFIARNLGLQYLWIDSICIFQDDTNDWQNEAAKMAEVYKNSTICIAAADAATSHDGFLHHRPSSALCKLRIDKKRTIWARGTDETEHNQPCLRTVLDDFKKMTKECALTRRGWTLQEEKLAPRVIWFGKHQNYWQCHSARIPEGTFGELHIDEWEKIYKYEQTLIHEPATLSASYRWLLIVEDYTTRKLTKPEDKFPAIAGLAREFSTIADDK</sequence>
<dbReference type="PANTHER" id="PTHR33112:SF8">
    <property type="entry name" value="HETEROKARYON INCOMPATIBILITY DOMAIN-CONTAINING PROTEIN"/>
    <property type="match status" value="1"/>
</dbReference>
<feature type="domain" description="Heterokaryon incompatibility" evidence="1">
    <location>
        <begin position="70"/>
        <end position="226"/>
    </location>
</feature>
<gene>
    <name evidence="2" type="ORF">K452DRAFT_194290</name>
</gene>
<proteinExistence type="predicted"/>
<dbReference type="PANTHER" id="PTHR33112">
    <property type="entry name" value="DOMAIN PROTEIN, PUTATIVE-RELATED"/>
    <property type="match status" value="1"/>
</dbReference>
<accession>A0A6A6BJT1</accession>
<keyword evidence="3" id="KW-1185">Reference proteome</keyword>